<dbReference type="EMBL" id="GL349448">
    <property type="protein sequence ID" value="KNC47677.1"/>
    <property type="molecule type" value="Genomic_DNA"/>
</dbReference>
<organism evidence="2 3">
    <name type="scientific">Thecamonas trahens ATCC 50062</name>
    <dbReference type="NCBI Taxonomy" id="461836"/>
    <lineage>
        <taxon>Eukaryota</taxon>
        <taxon>Apusozoa</taxon>
        <taxon>Apusomonadida</taxon>
        <taxon>Apusomonadidae</taxon>
        <taxon>Thecamonas</taxon>
    </lineage>
</organism>
<evidence type="ECO:0000313" key="3">
    <source>
        <dbReference type="Proteomes" id="UP000054408"/>
    </source>
</evidence>
<sequence>MEVADPVLLALVQDLHEVCSAGLDAVAHVAPLATSSPMGFLGVITLGERKAWLAKVADADHVERAPSARAYCVRVGNAWVDVLLLTLECKLREARSFVASSRKKSLAGALRSLETWAAEVHTSLASARIESAVDEALGDADAEVEKAASPSPVPTAMPSTVLSASREQTPATPPPVPALPSSPILAVLSTRSEVTPLQSVEEIEGWIAAGEANREAMQAEGVTATAALKVWREEQARAAVLRATLAHIAGELRQLQTDGK</sequence>
<feature type="region of interest" description="Disordered" evidence="1">
    <location>
        <begin position="140"/>
        <end position="178"/>
    </location>
</feature>
<proteinExistence type="predicted"/>
<evidence type="ECO:0000313" key="2">
    <source>
        <dbReference type="EMBL" id="KNC47677.1"/>
    </source>
</evidence>
<evidence type="ECO:0000256" key="1">
    <source>
        <dbReference type="SAM" id="MobiDB-lite"/>
    </source>
</evidence>
<gene>
    <name evidence="2" type="ORF">AMSG_03908</name>
</gene>
<dbReference type="RefSeq" id="XP_013759161.1">
    <property type="nucleotide sequence ID" value="XM_013903707.1"/>
</dbReference>
<keyword evidence="3" id="KW-1185">Reference proteome</keyword>
<feature type="compositionally biased region" description="Polar residues" evidence="1">
    <location>
        <begin position="157"/>
        <end position="168"/>
    </location>
</feature>
<protein>
    <submittedName>
        <fullName evidence="2">Uncharacterized protein</fullName>
    </submittedName>
</protein>
<reference evidence="2 3" key="1">
    <citation type="submission" date="2010-05" db="EMBL/GenBank/DDBJ databases">
        <title>The Genome Sequence of Thecamonas trahens ATCC 50062.</title>
        <authorList>
            <consortium name="The Broad Institute Genome Sequencing Platform"/>
            <person name="Russ C."/>
            <person name="Cuomo C."/>
            <person name="Shea T."/>
            <person name="Young S.K."/>
            <person name="Zeng Q."/>
            <person name="Koehrsen M."/>
            <person name="Haas B."/>
            <person name="Borodovsky M."/>
            <person name="Guigo R."/>
            <person name="Alvarado L."/>
            <person name="Berlin A."/>
            <person name="Bochicchio J."/>
            <person name="Borenstein D."/>
            <person name="Chapman S."/>
            <person name="Chen Z."/>
            <person name="Freedman E."/>
            <person name="Gellesch M."/>
            <person name="Goldberg J."/>
            <person name="Griggs A."/>
            <person name="Gujja S."/>
            <person name="Heilman E."/>
            <person name="Heiman D."/>
            <person name="Hepburn T."/>
            <person name="Howarth C."/>
            <person name="Jen D."/>
            <person name="Larson L."/>
            <person name="Mehta T."/>
            <person name="Park D."/>
            <person name="Pearson M."/>
            <person name="Roberts A."/>
            <person name="Saif S."/>
            <person name="Shenoy N."/>
            <person name="Sisk P."/>
            <person name="Stolte C."/>
            <person name="Sykes S."/>
            <person name="Thomson T."/>
            <person name="Walk T."/>
            <person name="White J."/>
            <person name="Yandava C."/>
            <person name="Burger G."/>
            <person name="Gray M.W."/>
            <person name="Holland P.W.H."/>
            <person name="King N."/>
            <person name="Lang F.B.F."/>
            <person name="Roger A.J."/>
            <person name="Ruiz-Trillo I."/>
            <person name="Lander E."/>
            <person name="Nusbaum C."/>
        </authorList>
    </citation>
    <scope>NUCLEOTIDE SEQUENCE [LARGE SCALE GENOMIC DNA]</scope>
    <source>
        <strain evidence="2 3">ATCC 50062</strain>
    </source>
</reference>
<dbReference type="AlphaFoldDB" id="A0A0L0D5N0"/>
<accession>A0A0L0D5N0</accession>
<dbReference type="Proteomes" id="UP000054408">
    <property type="component" value="Unassembled WGS sequence"/>
</dbReference>
<name>A0A0L0D5N0_THETB</name>
<dbReference type="GeneID" id="25563478"/>